<evidence type="ECO:0000256" key="6">
    <source>
        <dbReference type="RuleBase" id="RU368066"/>
    </source>
</evidence>
<dbReference type="GO" id="GO:0005886">
    <property type="term" value="C:plasma membrane"/>
    <property type="evidence" value="ECO:0007669"/>
    <property type="project" value="UniProtKB-SubCell"/>
</dbReference>
<evidence type="ECO:0000256" key="5">
    <source>
        <dbReference type="ARBA" id="ARBA00023136"/>
    </source>
</evidence>
<keyword evidence="3 6" id="KW-0812">Transmembrane</keyword>
<feature type="transmembrane region" description="Helical" evidence="6">
    <location>
        <begin position="234"/>
        <end position="251"/>
    </location>
</feature>
<dbReference type="Proteomes" id="UP000801492">
    <property type="component" value="Unassembled WGS sequence"/>
</dbReference>
<dbReference type="Pfam" id="PF04515">
    <property type="entry name" value="Choline_transpo"/>
    <property type="match status" value="1"/>
</dbReference>
<evidence type="ECO:0000313" key="7">
    <source>
        <dbReference type="EMBL" id="KAF2885567.1"/>
    </source>
</evidence>
<feature type="transmembrane region" description="Helical" evidence="6">
    <location>
        <begin position="166"/>
        <end position="184"/>
    </location>
</feature>
<dbReference type="EMBL" id="VTPC01089915">
    <property type="protein sequence ID" value="KAF2885567.1"/>
    <property type="molecule type" value="Genomic_DNA"/>
</dbReference>
<feature type="transmembrane region" description="Helical" evidence="6">
    <location>
        <begin position="378"/>
        <end position="400"/>
    </location>
</feature>
<comment type="caution">
    <text evidence="7">The sequence shown here is derived from an EMBL/GenBank/DDBJ whole genome shotgun (WGS) entry which is preliminary data.</text>
</comment>
<evidence type="ECO:0000256" key="1">
    <source>
        <dbReference type="ARBA" id="ARBA00004141"/>
    </source>
</evidence>
<comment type="subcellular location">
    <subcellularLocation>
        <location evidence="6">Cell membrane</location>
        <topology evidence="6">Multi-pass membrane protein</topology>
    </subcellularLocation>
    <subcellularLocation>
        <location evidence="1">Membrane</location>
        <topology evidence="1">Multi-pass membrane protein</topology>
    </subcellularLocation>
</comment>
<evidence type="ECO:0000256" key="4">
    <source>
        <dbReference type="ARBA" id="ARBA00022989"/>
    </source>
</evidence>
<gene>
    <name evidence="7" type="ORF">ILUMI_20635</name>
</gene>
<evidence type="ECO:0000313" key="8">
    <source>
        <dbReference type="Proteomes" id="UP000801492"/>
    </source>
</evidence>
<keyword evidence="4 6" id="KW-1133">Transmembrane helix</keyword>
<keyword evidence="5 6" id="KW-0472">Membrane</keyword>
<keyword evidence="8" id="KW-1185">Reference proteome</keyword>
<proteinExistence type="inferred from homology"/>
<feature type="transmembrane region" description="Helical" evidence="6">
    <location>
        <begin position="326"/>
        <end position="357"/>
    </location>
</feature>
<dbReference type="PANTHER" id="PTHR12385">
    <property type="entry name" value="CHOLINE TRANSPORTER-LIKE (SLC FAMILY 44)"/>
    <property type="match status" value="1"/>
</dbReference>
<protein>
    <recommendedName>
        <fullName evidence="6">Choline transporter-like protein</fullName>
    </recommendedName>
</protein>
<comment type="similarity">
    <text evidence="2 6">Belongs to the CTL (choline transporter-like) family.</text>
</comment>
<dbReference type="PANTHER" id="PTHR12385:SF96">
    <property type="entry name" value="CHOLINE TRANSPORTER-LIKE PROTEIN"/>
    <property type="match status" value="1"/>
</dbReference>
<dbReference type="InterPro" id="IPR007603">
    <property type="entry name" value="Choline_transptr-like"/>
</dbReference>
<comment type="function">
    <text evidence="6">Choline transporter.</text>
</comment>
<evidence type="ECO:0000256" key="2">
    <source>
        <dbReference type="ARBA" id="ARBA00007168"/>
    </source>
</evidence>
<organism evidence="7 8">
    <name type="scientific">Ignelater luminosus</name>
    <name type="common">Cucubano</name>
    <name type="synonym">Pyrophorus luminosus</name>
    <dbReference type="NCBI Taxonomy" id="2038154"/>
    <lineage>
        <taxon>Eukaryota</taxon>
        <taxon>Metazoa</taxon>
        <taxon>Ecdysozoa</taxon>
        <taxon>Arthropoda</taxon>
        <taxon>Hexapoda</taxon>
        <taxon>Insecta</taxon>
        <taxon>Pterygota</taxon>
        <taxon>Neoptera</taxon>
        <taxon>Endopterygota</taxon>
        <taxon>Coleoptera</taxon>
        <taxon>Polyphaga</taxon>
        <taxon>Elateriformia</taxon>
        <taxon>Elateroidea</taxon>
        <taxon>Elateridae</taxon>
        <taxon>Agrypninae</taxon>
        <taxon>Pyrophorini</taxon>
        <taxon>Ignelater</taxon>
    </lineage>
</organism>
<feature type="transmembrane region" description="Helical" evidence="6">
    <location>
        <begin position="191"/>
        <end position="214"/>
    </location>
</feature>
<dbReference type="AlphaFoldDB" id="A0A8K0G257"/>
<evidence type="ECO:0000256" key="3">
    <source>
        <dbReference type="ARBA" id="ARBA00022692"/>
    </source>
</evidence>
<dbReference type="GO" id="GO:0022857">
    <property type="term" value="F:transmembrane transporter activity"/>
    <property type="evidence" value="ECO:0007669"/>
    <property type="project" value="UniProtKB-UniRule"/>
</dbReference>
<reference evidence="7" key="1">
    <citation type="submission" date="2019-08" db="EMBL/GenBank/DDBJ databases">
        <title>The genome of the North American firefly Photinus pyralis.</title>
        <authorList>
            <consortium name="Photinus pyralis genome working group"/>
            <person name="Fallon T.R."/>
            <person name="Sander Lower S.E."/>
            <person name="Weng J.-K."/>
        </authorList>
    </citation>
    <scope>NUCLEOTIDE SEQUENCE</scope>
    <source>
        <strain evidence="7">TRF0915ILg1</strain>
        <tissue evidence="7">Whole body</tissue>
    </source>
</reference>
<dbReference type="OrthoDB" id="420519at2759"/>
<name>A0A8K0G257_IGNLU</name>
<feature type="transmembrane region" description="Helical" evidence="6">
    <location>
        <begin position="272"/>
        <end position="296"/>
    </location>
</feature>
<feature type="transmembrane region" description="Helical" evidence="6">
    <location>
        <begin position="502"/>
        <end position="524"/>
    </location>
</feature>
<feature type="transmembrane region" description="Helical" evidence="6">
    <location>
        <begin position="469"/>
        <end position="490"/>
    </location>
</feature>
<accession>A0A8K0G257</accession>
<sequence length="580" mass="65674">MDTLNHITKKFKSDSSYTEDLIDNSDDEDNYLKNASSNRKHTDVPFLILHGILLLVLFCLLGYCISNGKIERLTKGYDNCGNICGEKNSFSIVSQSACSAEDMTDKPYLKVDGYQRVCVAHCNRGSVLLGHHCLPEPENDEVVSAYQFQSFMKGFFKDMYICSYEILSLLGIALVFALIIILVLRHMIAVFIWSVLIGTILAFAGFSAYCGYIASQLPSGFEYRDEVDSTVRCSITFGVAAFVIAIITLVIRKRIPFVTQLFREAGKSIIAIPLLLFEPLVTIITLIIVWISWFYFALWIESSGTPTESGYGKVTFEQNDVIYFTYWYSVFMTVWMIQFVCGCQDMLISGAISAWYFASNKNKLGKPILRSTYNMLKYHLGTISVSSLIIAILQFIRLVIALLRRPLRALTCLQYYLNYLERWIRYFTKNACIITSIHGYDFRQAGARAFNLIINSITKVLAISTVGDYVLALAKLLVAAGATSLGYLMIRNKPELEYMWTIIILMGVMAYIVAHCFFSVYAIAIDTIFICFCEDCEVNDGISRPYYMSRELMEFIQRSKMFLDPKGQQGNTTNGVVILV</sequence>
<feature type="transmembrane region" description="Helical" evidence="6">
    <location>
        <begin position="44"/>
        <end position="63"/>
    </location>
</feature>